<evidence type="ECO:0000313" key="3">
    <source>
        <dbReference type="EMBL" id="SHF35171.1"/>
    </source>
</evidence>
<dbReference type="EMBL" id="FQVG01000059">
    <property type="protein sequence ID" value="SHF35171.1"/>
    <property type="molecule type" value="Genomic_DNA"/>
</dbReference>
<evidence type="ECO:0000256" key="1">
    <source>
        <dbReference type="SAM" id="Phobius"/>
    </source>
</evidence>
<feature type="transmembrane region" description="Helical" evidence="1">
    <location>
        <begin position="187"/>
        <end position="208"/>
    </location>
</feature>
<dbReference type="InterPro" id="IPR057169">
    <property type="entry name" value="DUF7847"/>
</dbReference>
<gene>
    <name evidence="3" type="ORF">SAMN02746091_02318</name>
</gene>
<feature type="transmembrane region" description="Helical" evidence="1">
    <location>
        <begin position="54"/>
        <end position="74"/>
    </location>
</feature>
<keyword evidence="1" id="KW-0472">Membrane</keyword>
<protein>
    <recommendedName>
        <fullName evidence="2">DUF7847 domain-containing protein</fullName>
    </recommendedName>
</protein>
<dbReference type="RefSeq" id="WP_073249848.1">
    <property type="nucleotide sequence ID" value="NZ_FQVG01000059.1"/>
</dbReference>
<accession>A0A1M5AY07</accession>
<dbReference type="AlphaFoldDB" id="A0A1M5AY07"/>
<sequence>MFKKSLKLIFTEPLMVLPLFICNLLGNARIPVKNQIVGYGFDINSIIRAYSRQIMVALLLMVVLLFISPFLTAWTNLMVKDKVLSGKIDFNKNSREAFKYYVRVLVVSLALIAALIIYIFLSIFIIGSLYVASKGSAGVFIIGILIFVLILGFVAILVTPVIPILVVEDEGFTGAFKRSFEFGFSNFFNILGVFVFNMIIGLLVGIIFKNVKIIQTLINSYMSTLLTVYIINKYIEEYIGFDKQNEVQALEDSTTLE</sequence>
<dbReference type="PRINTS" id="PR00173">
    <property type="entry name" value="EDTRNSPORT"/>
</dbReference>
<name>A0A1M5AY07_9CLOT</name>
<keyword evidence="1" id="KW-0812">Transmembrane</keyword>
<feature type="transmembrane region" description="Helical" evidence="1">
    <location>
        <begin position="100"/>
        <end position="132"/>
    </location>
</feature>
<reference evidence="4" key="1">
    <citation type="submission" date="2016-11" db="EMBL/GenBank/DDBJ databases">
        <authorList>
            <person name="Varghese N."/>
            <person name="Submissions S."/>
        </authorList>
    </citation>
    <scope>NUCLEOTIDE SEQUENCE [LARGE SCALE GENOMIC DNA]</scope>
    <source>
        <strain evidence="4">DSM 10124</strain>
    </source>
</reference>
<organism evidence="3 4">
    <name type="scientific">Caloramator proteoclasticus DSM 10124</name>
    <dbReference type="NCBI Taxonomy" id="1121262"/>
    <lineage>
        <taxon>Bacteria</taxon>
        <taxon>Bacillati</taxon>
        <taxon>Bacillota</taxon>
        <taxon>Clostridia</taxon>
        <taxon>Eubacteriales</taxon>
        <taxon>Clostridiaceae</taxon>
        <taxon>Caloramator</taxon>
    </lineage>
</organism>
<feature type="domain" description="DUF7847" evidence="2">
    <location>
        <begin position="4"/>
        <end position="215"/>
    </location>
</feature>
<proteinExistence type="predicted"/>
<evidence type="ECO:0000313" key="4">
    <source>
        <dbReference type="Proteomes" id="UP000184423"/>
    </source>
</evidence>
<keyword evidence="4" id="KW-1185">Reference proteome</keyword>
<keyword evidence="1" id="KW-1133">Transmembrane helix</keyword>
<dbReference type="Proteomes" id="UP000184423">
    <property type="component" value="Unassembled WGS sequence"/>
</dbReference>
<dbReference type="Pfam" id="PF25231">
    <property type="entry name" value="DUF7847"/>
    <property type="match status" value="1"/>
</dbReference>
<feature type="transmembrane region" description="Helical" evidence="1">
    <location>
        <begin position="139"/>
        <end position="167"/>
    </location>
</feature>
<evidence type="ECO:0000259" key="2">
    <source>
        <dbReference type="Pfam" id="PF25231"/>
    </source>
</evidence>